<gene>
    <name evidence="8" type="ORF">C8A05DRAFT_42892</name>
</gene>
<evidence type="ECO:0000256" key="3">
    <source>
        <dbReference type="ARBA" id="ARBA00023125"/>
    </source>
</evidence>
<keyword evidence="9" id="KW-1185">Reference proteome</keyword>
<evidence type="ECO:0000256" key="6">
    <source>
        <dbReference type="SAM" id="MobiDB-lite"/>
    </source>
</evidence>
<keyword evidence="2" id="KW-0805">Transcription regulation</keyword>
<dbReference type="InterPro" id="IPR001138">
    <property type="entry name" value="Zn2Cys6_DnaBD"/>
</dbReference>
<dbReference type="PANTHER" id="PTHR31845">
    <property type="entry name" value="FINGER DOMAIN PROTEIN, PUTATIVE-RELATED"/>
    <property type="match status" value="1"/>
</dbReference>
<keyword evidence="4" id="KW-0804">Transcription</keyword>
<reference evidence="8" key="2">
    <citation type="submission" date="2023-05" db="EMBL/GenBank/DDBJ databases">
        <authorList>
            <consortium name="Lawrence Berkeley National Laboratory"/>
            <person name="Steindorff A."/>
            <person name="Hensen N."/>
            <person name="Bonometti L."/>
            <person name="Westerberg I."/>
            <person name="Brannstrom I.O."/>
            <person name="Guillou S."/>
            <person name="Cros-Aarteil S."/>
            <person name="Calhoun S."/>
            <person name="Haridas S."/>
            <person name="Kuo A."/>
            <person name="Mondo S."/>
            <person name="Pangilinan J."/>
            <person name="Riley R."/>
            <person name="Labutti K."/>
            <person name="Andreopoulos B."/>
            <person name="Lipzen A."/>
            <person name="Chen C."/>
            <person name="Yanf M."/>
            <person name="Daum C."/>
            <person name="Ng V."/>
            <person name="Clum A."/>
            <person name="Ohm R."/>
            <person name="Martin F."/>
            <person name="Silar P."/>
            <person name="Natvig D."/>
            <person name="Lalanne C."/>
            <person name="Gautier V."/>
            <person name="Ament-Velasquez S.L."/>
            <person name="Kruys A."/>
            <person name="Hutchinson M.I."/>
            <person name="Powell A.J."/>
            <person name="Barry K."/>
            <person name="Miller A.N."/>
            <person name="Grigoriev I.V."/>
            <person name="Debuchy R."/>
            <person name="Gladieux P."/>
            <person name="Thoren M.H."/>
            <person name="Johannesson H."/>
        </authorList>
    </citation>
    <scope>NUCLEOTIDE SEQUENCE</scope>
    <source>
        <strain evidence="8">CBS 103.79</strain>
    </source>
</reference>
<evidence type="ECO:0000256" key="2">
    <source>
        <dbReference type="ARBA" id="ARBA00023015"/>
    </source>
</evidence>
<comment type="caution">
    <text evidence="8">The sequence shown here is derived from an EMBL/GenBank/DDBJ whole genome shotgun (WGS) entry which is preliminary data.</text>
</comment>
<reference evidence="8" key="1">
    <citation type="journal article" date="2023" name="Mol. Phylogenet. Evol.">
        <title>Genome-scale phylogeny and comparative genomics of the fungal order Sordariales.</title>
        <authorList>
            <person name="Hensen N."/>
            <person name="Bonometti L."/>
            <person name="Westerberg I."/>
            <person name="Brannstrom I.O."/>
            <person name="Guillou S."/>
            <person name="Cros-Aarteil S."/>
            <person name="Calhoun S."/>
            <person name="Haridas S."/>
            <person name="Kuo A."/>
            <person name="Mondo S."/>
            <person name="Pangilinan J."/>
            <person name="Riley R."/>
            <person name="LaButti K."/>
            <person name="Andreopoulos B."/>
            <person name="Lipzen A."/>
            <person name="Chen C."/>
            <person name="Yan M."/>
            <person name="Daum C."/>
            <person name="Ng V."/>
            <person name="Clum A."/>
            <person name="Steindorff A."/>
            <person name="Ohm R.A."/>
            <person name="Martin F."/>
            <person name="Silar P."/>
            <person name="Natvig D.O."/>
            <person name="Lalanne C."/>
            <person name="Gautier V."/>
            <person name="Ament-Velasquez S.L."/>
            <person name="Kruys A."/>
            <person name="Hutchinson M.I."/>
            <person name="Powell A.J."/>
            <person name="Barry K."/>
            <person name="Miller A.N."/>
            <person name="Grigoriev I.V."/>
            <person name="Debuchy R."/>
            <person name="Gladieux P."/>
            <person name="Hiltunen Thoren M."/>
            <person name="Johannesson H."/>
        </authorList>
    </citation>
    <scope>NUCLEOTIDE SEQUENCE</scope>
    <source>
        <strain evidence="8">CBS 103.79</strain>
    </source>
</reference>
<dbReference type="Proteomes" id="UP001303889">
    <property type="component" value="Unassembled WGS sequence"/>
</dbReference>
<dbReference type="PROSITE" id="PS00463">
    <property type="entry name" value="ZN2_CY6_FUNGAL_1"/>
    <property type="match status" value="1"/>
</dbReference>
<organism evidence="8 9">
    <name type="scientific">Staphylotrichum tortipilum</name>
    <dbReference type="NCBI Taxonomy" id="2831512"/>
    <lineage>
        <taxon>Eukaryota</taxon>
        <taxon>Fungi</taxon>
        <taxon>Dikarya</taxon>
        <taxon>Ascomycota</taxon>
        <taxon>Pezizomycotina</taxon>
        <taxon>Sordariomycetes</taxon>
        <taxon>Sordariomycetidae</taxon>
        <taxon>Sordariales</taxon>
        <taxon>Chaetomiaceae</taxon>
        <taxon>Staphylotrichum</taxon>
    </lineage>
</organism>
<comment type="subcellular location">
    <subcellularLocation>
        <location evidence="1">Nucleus</location>
    </subcellularLocation>
</comment>
<dbReference type="AlphaFoldDB" id="A0AAN6MP84"/>
<proteinExistence type="predicted"/>
<dbReference type="GO" id="GO:0008270">
    <property type="term" value="F:zinc ion binding"/>
    <property type="evidence" value="ECO:0007669"/>
    <property type="project" value="InterPro"/>
</dbReference>
<dbReference type="GO" id="GO:0005634">
    <property type="term" value="C:nucleus"/>
    <property type="evidence" value="ECO:0007669"/>
    <property type="project" value="UniProtKB-SubCell"/>
</dbReference>
<name>A0AAN6MP84_9PEZI</name>
<evidence type="ECO:0000256" key="4">
    <source>
        <dbReference type="ARBA" id="ARBA00023163"/>
    </source>
</evidence>
<feature type="compositionally biased region" description="Low complexity" evidence="6">
    <location>
        <begin position="111"/>
        <end position="124"/>
    </location>
</feature>
<evidence type="ECO:0000256" key="5">
    <source>
        <dbReference type="ARBA" id="ARBA00023242"/>
    </source>
</evidence>
<dbReference type="GO" id="GO:0000981">
    <property type="term" value="F:DNA-binding transcription factor activity, RNA polymerase II-specific"/>
    <property type="evidence" value="ECO:0007669"/>
    <property type="project" value="InterPro"/>
</dbReference>
<keyword evidence="3" id="KW-0238">DNA-binding</keyword>
<keyword evidence="5" id="KW-0539">Nucleus</keyword>
<dbReference type="PANTHER" id="PTHR31845:SF32">
    <property type="entry name" value="MISCELLANEOUS ZN(II)2CYS6 TRANSCRIPTION FACTOR (EUROFUNG)-RELATED"/>
    <property type="match status" value="1"/>
</dbReference>
<dbReference type="InterPro" id="IPR036864">
    <property type="entry name" value="Zn2-C6_fun-type_DNA-bd_sf"/>
</dbReference>
<protein>
    <submittedName>
        <fullName evidence="8">Transcriptional regulator WAR1</fullName>
    </submittedName>
</protein>
<feature type="region of interest" description="Disordered" evidence="6">
    <location>
        <begin position="92"/>
        <end position="150"/>
    </location>
</feature>
<sequence>MEPEAGAAASGSGTPAPYGRACTNCARAKCRCIYRPEGTDCERCHRLSKQCVPSVSVRKRNAKRAHVSRAAQLEAKLEDLVTLLRHQTVPGVDKPISPGATACNASASTPASTVHSATSQSAASSPPPGTTPVLISHPPDGAHGKPLPAPIARASVPRSIADPLAADTPSMPSCIYFPTPVEAAENLLTFRKFMLIFLPFSHLPDTMTSEGLKETYPFLWFSIMTVTCKHVDRRLVMSEAVKKFVAQKMVIDHEKSLDLLLGLIAMLGWTHYHLKREKPILSLFACLAQSLVFDLGLNKIPTESHLSACLKLPYLHHPVREKTLEERRAVLACFLLTSQIAYSIKRLDALTWTSHMDECLQALSQRQEWEGDDLLVAQVKVQLIVEQLTRATTQAPDGVPPAYALSALRTQLHSIKAQLPPHLQQNDTILSGISYTELAICEVAITKSKTVLNGAMSDMQRYEAMEACLGAVSDWFDRHFSIPSYVYIGMTFSYWWGMAHCLLTLYRLSILDDPGWDRRAVRNRIDLLAILDRLKAGFDEVAVQRRRDAGPTVEEDSFYKFSKMATSMKHSWAPELAAGGAPAPSAPMAAAGPFIDSTAGGLAAQFFPPDDSEAWIAGLFDVNWMNWEI</sequence>
<evidence type="ECO:0000256" key="1">
    <source>
        <dbReference type="ARBA" id="ARBA00004123"/>
    </source>
</evidence>
<evidence type="ECO:0000313" key="9">
    <source>
        <dbReference type="Proteomes" id="UP001303889"/>
    </source>
</evidence>
<dbReference type="Gene3D" id="4.10.240.10">
    <property type="entry name" value="Zn(2)-C6 fungal-type DNA-binding domain"/>
    <property type="match status" value="1"/>
</dbReference>
<dbReference type="CDD" id="cd12148">
    <property type="entry name" value="fungal_TF_MHR"/>
    <property type="match status" value="1"/>
</dbReference>
<dbReference type="GO" id="GO:0000976">
    <property type="term" value="F:transcription cis-regulatory region binding"/>
    <property type="evidence" value="ECO:0007669"/>
    <property type="project" value="TreeGrafter"/>
</dbReference>
<dbReference type="InterPro" id="IPR051089">
    <property type="entry name" value="prtT"/>
</dbReference>
<feature type="domain" description="Zn(2)-C6 fungal-type" evidence="7">
    <location>
        <begin position="21"/>
        <end position="51"/>
    </location>
</feature>
<evidence type="ECO:0000259" key="7">
    <source>
        <dbReference type="PROSITE" id="PS00463"/>
    </source>
</evidence>
<dbReference type="EMBL" id="MU855420">
    <property type="protein sequence ID" value="KAK3903975.1"/>
    <property type="molecule type" value="Genomic_DNA"/>
</dbReference>
<evidence type="ECO:0000313" key="8">
    <source>
        <dbReference type="EMBL" id="KAK3903975.1"/>
    </source>
</evidence>
<accession>A0AAN6MP84</accession>